<dbReference type="Gene3D" id="3.20.20.70">
    <property type="entry name" value="Aldolase class I"/>
    <property type="match status" value="1"/>
</dbReference>
<dbReference type="InterPro" id="IPR058240">
    <property type="entry name" value="rSAM_sf"/>
</dbReference>
<comment type="cofactor">
    <cofactor evidence="1">
        <name>[4Fe-4S] cluster</name>
        <dbReference type="ChEBI" id="CHEBI:49883"/>
    </cofactor>
</comment>
<keyword evidence="9" id="KW-1185">Reference proteome</keyword>
<dbReference type="SFLD" id="SFLDG01384">
    <property type="entry name" value="thioether_bond_formation_requi"/>
    <property type="match status" value="1"/>
</dbReference>
<dbReference type="PANTHER" id="PTHR43273">
    <property type="entry name" value="ANAEROBIC SULFATASE-MATURATING ENZYME HOMOLOG ASLB-RELATED"/>
    <property type="match status" value="1"/>
</dbReference>
<dbReference type="EMBL" id="JAENBO010000002">
    <property type="protein sequence ID" value="MBJ8325776.1"/>
    <property type="molecule type" value="Genomic_DNA"/>
</dbReference>
<dbReference type="Proteomes" id="UP000653045">
    <property type="component" value="Unassembled WGS sequence"/>
</dbReference>
<keyword evidence="4" id="KW-0408">Iron</keyword>
<sequence>MVKHISVLIKPASGLCNIKCQYCFYSDITSIREVKSYGKMSLKTMTRMIHQIFTDLSDGDELTLSFQGGEPTLVGFTFYEELTNLVDALCRKKKVAVHYAIQTNGTLINDRWCQLLKKHKFLVGLSIDGTPLHHDLHRLDMKGRGTFQRVIRTKKLFDHYEIDYNILCVLTESLAKEPKAVFDFIQKEKIQYIQFIPCLDGLRSHNKHDYSLTPESFSLFYIQLFDLWFERFHNGQYYSIKLFDDLFNLFIRREITACGITGRCQVQYVIEADGSVYPCDFYVLDEYRMGYIQEKTLKELFEQEISFAFLNEPKQYSDYCATCPFEHICCGGCKRMKDVMYVSKSGHFCGFQEVVGYFLQHLDDIVRIRQSYSVM</sequence>
<dbReference type="Pfam" id="PF04055">
    <property type="entry name" value="Radical_SAM"/>
    <property type="match status" value="1"/>
</dbReference>
<organism evidence="8 9">
    <name type="scientific">Streptococcus pacificus</name>
    <dbReference type="NCBI Taxonomy" id="2740577"/>
    <lineage>
        <taxon>Bacteria</taxon>
        <taxon>Bacillati</taxon>
        <taxon>Bacillota</taxon>
        <taxon>Bacilli</taxon>
        <taxon>Lactobacillales</taxon>
        <taxon>Streptococcaceae</taxon>
        <taxon>Streptococcus</taxon>
    </lineage>
</organism>
<comment type="similarity">
    <text evidence="6">Belongs to the radical SAM superfamily. Anaerobic sulfatase-maturating enzyme family.</text>
</comment>
<comment type="caution">
    <text evidence="8">The sequence shown here is derived from an EMBL/GenBank/DDBJ whole genome shotgun (WGS) entry which is preliminary data.</text>
</comment>
<name>A0ABS0ZIH6_9STRE</name>
<evidence type="ECO:0000313" key="8">
    <source>
        <dbReference type="EMBL" id="MBJ8325776.1"/>
    </source>
</evidence>
<dbReference type="PROSITE" id="PS51918">
    <property type="entry name" value="RADICAL_SAM"/>
    <property type="match status" value="1"/>
</dbReference>
<feature type="domain" description="Radical SAM core" evidence="7">
    <location>
        <begin position="1"/>
        <end position="230"/>
    </location>
</feature>
<keyword evidence="3" id="KW-0479">Metal-binding</keyword>
<dbReference type="SFLD" id="SFLDG01072">
    <property type="entry name" value="dehydrogenase_like"/>
    <property type="match status" value="1"/>
</dbReference>
<keyword evidence="5" id="KW-0411">Iron-sulfur</keyword>
<evidence type="ECO:0000256" key="2">
    <source>
        <dbReference type="ARBA" id="ARBA00022691"/>
    </source>
</evidence>
<evidence type="ECO:0000256" key="5">
    <source>
        <dbReference type="ARBA" id="ARBA00023014"/>
    </source>
</evidence>
<dbReference type="SFLD" id="SFLDG01067">
    <property type="entry name" value="SPASM/twitch_domain_containing"/>
    <property type="match status" value="1"/>
</dbReference>
<evidence type="ECO:0000256" key="4">
    <source>
        <dbReference type="ARBA" id="ARBA00023004"/>
    </source>
</evidence>
<accession>A0ABS0ZIH6</accession>
<dbReference type="CDD" id="cd01335">
    <property type="entry name" value="Radical_SAM"/>
    <property type="match status" value="1"/>
</dbReference>
<evidence type="ECO:0000259" key="7">
    <source>
        <dbReference type="PROSITE" id="PS51918"/>
    </source>
</evidence>
<evidence type="ECO:0000256" key="1">
    <source>
        <dbReference type="ARBA" id="ARBA00001966"/>
    </source>
</evidence>
<protein>
    <submittedName>
        <fullName evidence="8">SPASM domain-containing protein</fullName>
    </submittedName>
</protein>
<evidence type="ECO:0000313" key="9">
    <source>
        <dbReference type="Proteomes" id="UP000653045"/>
    </source>
</evidence>
<dbReference type="NCBIfam" id="TIGR04085">
    <property type="entry name" value="rSAM_more_4Fe4S"/>
    <property type="match status" value="1"/>
</dbReference>
<dbReference type="InterPro" id="IPR023867">
    <property type="entry name" value="Sulphatase_maturase_rSAM"/>
</dbReference>
<dbReference type="RefSeq" id="WP_199575338.1">
    <property type="nucleotide sequence ID" value="NZ_JAENBO010000002.1"/>
</dbReference>
<dbReference type="SFLD" id="SFLDG01386">
    <property type="entry name" value="main_SPASM_domain-containing"/>
    <property type="match status" value="1"/>
</dbReference>
<keyword evidence="2" id="KW-0949">S-adenosyl-L-methionine</keyword>
<evidence type="ECO:0000256" key="3">
    <source>
        <dbReference type="ARBA" id="ARBA00022723"/>
    </source>
</evidence>
<dbReference type="Pfam" id="PF13186">
    <property type="entry name" value="SPASM"/>
    <property type="match status" value="1"/>
</dbReference>
<dbReference type="PANTHER" id="PTHR43273:SF3">
    <property type="entry name" value="ANAEROBIC SULFATASE-MATURATING ENZYME HOMOLOG ASLB-RELATED"/>
    <property type="match status" value="1"/>
</dbReference>
<dbReference type="SFLD" id="SFLDS00029">
    <property type="entry name" value="Radical_SAM"/>
    <property type="match status" value="1"/>
</dbReference>
<dbReference type="InterPro" id="IPR007197">
    <property type="entry name" value="rSAM"/>
</dbReference>
<dbReference type="InterPro" id="IPR034485">
    <property type="entry name" value="Anaerobic_Cys-type_sulfatase-m"/>
</dbReference>
<gene>
    <name evidence="8" type="ORF">JHK62_03645</name>
</gene>
<reference evidence="8 9" key="1">
    <citation type="journal article" date="2021" name="Int. J. Syst. Evol. Microbiol.">
        <title>Streptococcus vicugnae sp. nov., isolated from faeces of alpacas (Vicugna pacos) and cattle (Bos taurus), Streptococcus zalophi sp. nov., and Streptococcus pacificus sp. nov., isolated from respiratory tract of California sea lions (Zalophus californianus).</title>
        <authorList>
            <person name="Volokhov D.V."/>
            <person name="Zagorodnyaya T.A."/>
            <person name="Shen Z."/>
            <person name="Blom J."/>
            <person name="Furtak V.A."/>
            <person name="Eisenberg T."/>
            <person name="Fan P."/>
            <person name="Jeong K.C."/>
            <person name="Gao Y."/>
            <person name="Zhang S."/>
            <person name="Amselle M."/>
        </authorList>
    </citation>
    <scope>NUCLEOTIDE SEQUENCE [LARGE SCALE GENOMIC DNA]</scope>
    <source>
        <strain evidence="8 9">CSL7591</strain>
    </source>
</reference>
<dbReference type="InterPro" id="IPR013785">
    <property type="entry name" value="Aldolase_TIM"/>
</dbReference>
<dbReference type="SUPFAM" id="SSF102114">
    <property type="entry name" value="Radical SAM enzymes"/>
    <property type="match status" value="1"/>
</dbReference>
<proteinExistence type="inferred from homology"/>
<dbReference type="SFLD" id="SFLDF00289">
    <property type="entry name" value="anaerobic_Cys-type_sulfatase-m"/>
    <property type="match status" value="1"/>
</dbReference>
<evidence type="ECO:0000256" key="6">
    <source>
        <dbReference type="ARBA" id="ARBA00023601"/>
    </source>
</evidence>
<dbReference type="InterPro" id="IPR023885">
    <property type="entry name" value="4Fe4S-binding_SPASM_dom"/>
</dbReference>